<dbReference type="Proteomes" id="UP000184048">
    <property type="component" value="Unassembled WGS sequence"/>
</dbReference>
<dbReference type="PROSITE" id="PS51257">
    <property type="entry name" value="PROKAR_LIPOPROTEIN"/>
    <property type="match status" value="1"/>
</dbReference>
<keyword evidence="1" id="KW-0732">Signal</keyword>
<evidence type="ECO:0000313" key="2">
    <source>
        <dbReference type="EMBL" id="SHF97811.1"/>
    </source>
</evidence>
<reference evidence="2 3" key="1">
    <citation type="submission" date="2016-11" db="EMBL/GenBank/DDBJ databases">
        <authorList>
            <person name="Jaros S."/>
            <person name="Januszkiewicz K."/>
            <person name="Wedrychowicz H."/>
        </authorList>
    </citation>
    <scope>NUCLEOTIDE SEQUENCE [LARGE SCALE GENOMIC DNA]</scope>
    <source>
        <strain evidence="2 3">DSM 18119</strain>
    </source>
</reference>
<dbReference type="RefSeq" id="WP_072837133.1">
    <property type="nucleotide sequence ID" value="NZ_FQUU01000026.1"/>
</dbReference>
<evidence type="ECO:0008006" key="4">
    <source>
        <dbReference type="Google" id="ProtNLM"/>
    </source>
</evidence>
<proteinExistence type="predicted"/>
<accession>A0A1M5G2X9</accession>
<feature type="chain" id="PRO_5013313705" description="Lipoprotein" evidence="1">
    <location>
        <begin position="18"/>
        <end position="258"/>
    </location>
</feature>
<organism evidence="2 3">
    <name type="scientific">Flavisolibacter ginsengisoli DSM 18119</name>
    <dbReference type="NCBI Taxonomy" id="1121884"/>
    <lineage>
        <taxon>Bacteria</taxon>
        <taxon>Pseudomonadati</taxon>
        <taxon>Bacteroidota</taxon>
        <taxon>Chitinophagia</taxon>
        <taxon>Chitinophagales</taxon>
        <taxon>Chitinophagaceae</taxon>
        <taxon>Flavisolibacter</taxon>
    </lineage>
</organism>
<dbReference type="OrthoDB" id="978531at2"/>
<sequence>MKKLTAIVLLFSAFVFSGCLDTVEELTIAKDGSGTYKTTMDMSGMFDMIEMMAAMDTSANSQLKKLSDKDIDSTFNLSSVMDTAAGVTEDQRQLYKGATISLTMKQKDKVFKMAMNYPFKKLEDVQKIIELNASGKGVDIFNKGEKKQEIPPGMEDKGSMPSINNFFDITYKKGLIERKLNETKLEDLKKDEKYSQMKSAGDMLGSITYTSILHLPKPATKVEGAMVKLSDDKKTVTIKSTLADLFDNPKSLGFRIEY</sequence>
<keyword evidence="3" id="KW-1185">Reference proteome</keyword>
<evidence type="ECO:0000256" key="1">
    <source>
        <dbReference type="SAM" id="SignalP"/>
    </source>
</evidence>
<dbReference type="AlphaFoldDB" id="A0A1M5G2X9"/>
<dbReference type="EMBL" id="FQUU01000026">
    <property type="protein sequence ID" value="SHF97811.1"/>
    <property type="molecule type" value="Genomic_DNA"/>
</dbReference>
<dbReference type="STRING" id="1121884.SAMN02745131_04022"/>
<feature type="signal peptide" evidence="1">
    <location>
        <begin position="1"/>
        <end position="17"/>
    </location>
</feature>
<gene>
    <name evidence="2" type="ORF">SAMN02745131_04022</name>
</gene>
<name>A0A1M5G2X9_9BACT</name>
<protein>
    <recommendedName>
        <fullName evidence="4">Lipoprotein</fullName>
    </recommendedName>
</protein>
<evidence type="ECO:0000313" key="3">
    <source>
        <dbReference type="Proteomes" id="UP000184048"/>
    </source>
</evidence>